<dbReference type="Pfam" id="PF25249">
    <property type="entry name" value="Ig_CFAP65_7th"/>
    <property type="match status" value="1"/>
</dbReference>
<feature type="compositionally biased region" description="Polar residues" evidence="6">
    <location>
        <begin position="4031"/>
        <end position="4047"/>
    </location>
</feature>
<feature type="region of interest" description="Disordered" evidence="6">
    <location>
        <begin position="1"/>
        <end position="72"/>
    </location>
</feature>
<evidence type="ECO:0000259" key="7">
    <source>
        <dbReference type="Pfam" id="PF22544"/>
    </source>
</evidence>
<feature type="region of interest" description="Disordered" evidence="6">
    <location>
        <begin position="2029"/>
        <end position="2104"/>
    </location>
</feature>
<dbReference type="InterPro" id="IPR013783">
    <property type="entry name" value="Ig-like_fold"/>
</dbReference>
<feature type="region of interest" description="Disordered" evidence="6">
    <location>
        <begin position="2530"/>
        <end position="2549"/>
    </location>
</feature>
<dbReference type="InterPro" id="IPR053879">
    <property type="entry name" value="HYDIN_VesB_CFA65-like_Ig"/>
</dbReference>
<keyword evidence="10" id="KW-1185">Reference proteome</keyword>
<evidence type="ECO:0000256" key="3">
    <source>
        <dbReference type="ARBA" id="ARBA00022490"/>
    </source>
</evidence>
<comment type="caution">
    <text evidence="9">The sequence shown here is derived from an EMBL/GenBank/DDBJ whole genome shotgun (WGS) entry which is preliminary data.</text>
</comment>
<keyword evidence="4" id="KW-0969">Cilium</keyword>
<feature type="region of interest" description="Disordered" evidence="6">
    <location>
        <begin position="2801"/>
        <end position="2843"/>
    </location>
</feature>
<feature type="region of interest" description="Disordered" evidence="6">
    <location>
        <begin position="400"/>
        <end position="438"/>
    </location>
</feature>
<name>A0A836L899_9TRYP</name>
<evidence type="ECO:0000313" key="10">
    <source>
        <dbReference type="Proteomes" id="UP000674318"/>
    </source>
</evidence>
<dbReference type="PANTHER" id="PTHR23053">
    <property type="entry name" value="DLEC1 DELETED IN LUNG AND ESOPHAGEAL CANCER 1"/>
    <property type="match status" value="1"/>
</dbReference>
<feature type="region of interest" description="Disordered" evidence="6">
    <location>
        <begin position="4028"/>
        <end position="4047"/>
    </location>
</feature>
<feature type="region of interest" description="Disordered" evidence="6">
    <location>
        <begin position="3592"/>
        <end position="3631"/>
    </location>
</feature>
<dbReference type="GO" id="GO:0003341">
    <property type="term" value="P:cilium movement"/>
    <property type="evidence" value="ECO:0007669"/>
    <property type="project" value="TreeGrafter"/>
</dbReference>
<keyword evidence="3" id="KW-0963">Cytoplasm</keyword>
<dbReference type="InterPro" id="IPR057470">
    <property type="entry name" value="Ig_CFAP65_7th"/>
</dbReference>
<sequence length="5512" mass="589455">MPLASPQKRFASLTSFTSREKDAARTDGVMAASVGDSASLTATGAPPTKRVPKSRRAPHQSAKVTRSVEARVSPTRKPAINWNVGPTTTESPCVLRGQHEALAHPPSFPFDVYPTQFVFDSFEPNQTYTATLQLKNRTMTSTYVRVDRPTSCPAFELSAPHGADMSSRVAPGLSVVYTVIFKPTRDARHYEAELVVRAENGESISIPVRAYTTRGCLQLPTSLTLREAPVKGTSDTPLFLRNISEHNCVWRAMVFDVDGLAPEAVSNDLSCPLSSYFSITPSNGEVKPLCGGSDGTAVTVSPVALHFHPHASMAASGRCEGLLRFFLGPEGDVVQDVHLSAQAVELVGLTLEQTEVTFADTYVTTERQAVVRVHNKSNATVHFAWKSSYRASSESDRCVSGSSANDGVGSDGSVSGAGGTTCNRSAKSKSGPITIASGSLHGGDQRLDDLQHQSHHHFDSHRTTWDDYTGDEAFRIEPLSGVLYGFGIREFTVTFNPSVAVLYESMAFLDVTGLVNRLPLTLRGHGLGPRCSLEHSRLEIGDVYLNALHEYEVHMENISSIDCQYVIVPPEPVPALLPPTEASTESGAITSLIDFSSKFRFIPSHGTLGPGEAVKLRIELQSDRIGCFSEAFRVHVQGAVEEVPLLLKGRVLGPHFECSVDEFDFGNVSYNMMHERTVQISNTSPIPMHYTLRVPNDCPYADDLSISPATGVIAPSATETVTVTLYSRTVGDYDTALLVEVVDVGDVLDAIPIKATCMVPSLFCNTTELAFGGIFVGHPTTLKVSVLNESALTGMFELSMVGGDVLSDVVEVVLPVSTEHENGVHWIAPHQSMQMPVTLTAQRPGKLQFSIALRVLGKDPAVSPPHRILVTALASGPYVEVQPIAFQFGAVNVLQEEVREMKLKNTSPVPTPFSLVFERHGSVFPAFTDGAEESALAALPFPREPVFTVEPADGVLDPHSTLTVCIRAKPNEAMAFNDRLFLHHSLDLSCADAAEKSTAVTVKVTGKGIPIVSEPSMATVDFGDVLTTTLVEKTFTLHNYGRRQQDLLWQNVRSTKTKEGEPPLAFTCKPERASIPAGGAFTFTLSSRSDEPGVRTGIFTLKQSGTFKEILSSTVSANFVEPALACSTRSIHFDFANTDHLQAAGASPEASLVKSLTLKNITSKILTVSLRIRNVADASSLPKSSPPASSTSTNCVPFDLEGPLTIVLAPGDSYVVGVRCNPLYRADFKSHTAKAKLFFIFAHHTRKESVSLCAELRFPALVINPSALLEFGAVLRNTEKRRTIVLSNPSADLPARFEWTLRPKLSSSGDAATKLVQEVEVAGLDTQNAGDTTTSPPCSAMDGIAASVAKYFDIVPFTGMLLPGESQNIEVAYQGAECETALATAVCRVHGGPTYTIDVRASSNVVQAHCDKTQIDFGRIPYFDSATGVVTLSNNTLVPVTWDVDLSSMRHPECLRVSPLSGVLHDKARLVITFVPTVPDTFEDTLWVRIGHLDPQPIRLRGSGYMNRLVIATSPTVPVAEKEVSVYRAPFRAFTEALNYVESLPTSSQQRSVYASRTVSPPPASLTDAADESAANVPVIPGLTQQGWATLEAERLAFCRAIAELPASEKSSSIVAKNAADPPLFWTPRALRRSSVTGIGGKAKNGGSNSKLVLVRYVVDFGHLTRRDVRKATLKLTNPSATEGVSAMLDTKELELLPISVNHLKTIKVGPLDTTTIELSMDATKPEGLVRHGKNCYEFAIDIRNGPVILVECRCYVANPSLRSEEKEVVFGRVLVGHVKVLPLVLTNPEAVSCPWRVTCKEGAASDALVSRGANRRAVRDAQNHASAGVAADSHANTWSQQAAQFWVREDHGVVAPNGTLTIDVYYAPNSLAAGDDAGASKDDGTVPAAATLIFRCGKGSAESVLSVKLSGVAFKHKVSLSTRQLMLPVVRPQQVIHGSVTLTNNEEFPVEVYSLGLDTQHAKEVKLLRRALEASPDHDLFLQHLEAGESLPDSLLEAIFTRLHKVSDSLKEPPAEAELAGAEATAIGSPAAADKGGKALRGQTASATSRDPTLKGEGRESHTSGNQFAVASSDMIENTPEDGTDASHGIPGHSQGAGDGGAGARVADASVVLLVGPPYSGKTTLAQQMAQRADAGTVILVDIDELIRREADRDDTANAAVARFLLTHMEAGAPECASSTADKTATTTASLAASYVACAPKIVRDALLGHLRQCIADHAASFCSAASSGSSEATPQKLRFLFEGLECTVLQNPWRLYELLKETCNALHMSLDIVSLAVSNPMSGFRKAKSLEAHHEARVAAASLPLLSEAAFEALDKEARDDYTHRLKHFNDCRRDLKAAQQLKRDYMMQLPCKTVQQEAEEAFIQAEVDAQKALLLESTTKSARKGKAAGGSGRGASPTAAMTKPQEPKWADLDAAAQFREWYMRFLGMYGIPHKTDSEGEGASGVATGRSTSTTTPLKGAAAAAAAAAEEEKAKAWASVLCVAAETEAPDEVASAVEFQLAQRAVMATTGVSAATNSSALMASPGHSTVVSRSASPSGAPGAVPLSASFTENDEAAAATPKVSYSPTSEAVAAAAAATSRIGEWFYLNEGRLRFWGNGAMGELCAIPSVLGQPSSVDQVVTAVANVAGATDVCATLDAAEAGRGGSFAFPTGSDTAATATRCVHFFSTLEREVIPAKRNSGRMRSMPSCIRQEEEVTRWWLPPKASVTLTVEFCCDNIGHYVEKCLFGVAGTLQQLCLTVSTTVALSDISRDPRDIFPVIKPHRLSGADIHDSDQRMPKVYIASKKLFDFGPLLIPPPPAPRGRRRSGEKVGMAGSSSTGGSGRCTAASGNSHGNTNNSMQHHINATLGEEMLTFVNREAADAEVTLSFLNEKEKTFSVAPSSFVLKPGTSQQVCLRATPEKVGDFTNTLLACIKDSPLPWKTEVTCTGARPTMTVNGLKELEVNFGRLVLNRSMVKSFSLVNEGPLPLQWKLVPVLDNTPGRGNGGFAGGGGFSTSSTGGAPHWLTELQFSALEGVIEEGGTSTLNVTFAPTHPCLYTRNMVFTVSNAGHSQQVVYESVPITIKAEGFDVILEWTREIQLGVLHVGEEKREIIRILNKSPYEVGYQMKLPKRLQKWLTLSNPSGTLRGMVGFKDAAIVNIEVTARLEKEGELPAKISLIEAAFFEVEKKELLYPVQSIPVIGEAWYTKYTVEPPRVNFGSCLVGQLRECTFEVRNTGVFPLEYSLFNYRDAPAAAVGETQIASTSPKVVVVSPSAGTATAGAAGHASSAETKKRASKGSELEVVVGAFRCRPCLGNIPVGGVQTITVSTVPGKQNRSHETIGVRVLQSGPELERYGTPVEVSAYPALPSIASDLTSSADIETIFEEQRVVYRLDQLAKGVRAYSKEERLFSFGTVLAGQRCEERFRIANNSPLPCTIVAHLEGVFASGLSGSSSSSTGNAGGASGGHKFAAGGGAGNSASGGAGKLEGFDLSPDVSGASSSQARAVTVKMLLPPYESRFLTVGFTPASLRRFQAQLIAVVENAVSSSDGVTEVGQQLRFGLCGEGTLPRVDIEVPPPLSSSTALWSGSKAGSACVAALERIHRRADGCASSLSDRKRAPRRVGGPASSTSSSHGHTESSPSSSVTEVLELPLTRVGAAGSRSFTLRNTGCLPAQVHLELTPASGDGNATPSPALTITSGGPGGGAVKKHRLSMTRDRIELFVGANQSEIVEVTYAPTQVEAIVTRMRVVLRDNPFEEKEVYVLAHSFDSPITFEGIDPSSPDLYDIGDCWIGVKKNCTFTLRNNTDSLVRYKWEYTDPVVKMVPSLGHLGAGASRQITAVVCSTTQNLQQLTRCIVHVQSIELCTSAAGTRALRSSIGGVGTASGGVGGEVAPGSGAANAAIMEWDNSMQSPRWVLREDDIVASATATGAHSAAAAAAFLSNAASMVGRRNLKQVMESLPEPAHTVVDTVTVTQSLTLVYRCSVPTYQFQLVDAVTGEVTELKAISFERTFLMQERVAVVRVINTGAVGLPLAYTIAATPGGGNEVPASTSLPQDLSAQSARHSGSVVPATGVASRASLVAPSLESDADALHKLPGYDVPNADFSVARSPGSSAASAVPSGSHVDLLVKFTPRTVGLITGELILSMPQSDPAEVRVPLQGVAECPLVHFSTPPPTNPDARLMASGCGAVNRGQDSVIVEFLACGLHTKTTVKFPVVNPSAAAYSYEWVEENMGRLASSSGRCASSGGGGAGSFVSPFRCLTPMGVIAAGSQAEAIFEFFADALGVRESAWCFHIPGHATIPFLLVGTAIEPNVYLHSSKVIFGHVQVGTRAERTVILENCDDIPYTFSWDKFSMEGMSSFLSVRPLRGTIAPHERLPVTLLFSPQDEVEYNLPLRCTVKRSSVPLSINVKGVGVSLHDTLQVEPMEDGEEPTHVVRGQLLLLNLHRVQVKSTVVRRFALRNAGSYPFQYSVEAPENPSITLEGMAGEVASKQTSVIVFRYHPTCEETLKQCRLFFRIDGRVLYKIGIKAVSYLPRLQLSFDHYDFGPRFISAYSSGPATGLPESRPGTVGPGSAVTVLQLTNLESEVVSVDCSVSTQNTWCRLDSTALVVHPKETGRLRLTFLPLEIRRYEDNLRLSFNSLNTVFVPVSGEGVVPRVEVVNPFAKFGVVRVGETQQVDVKLVCLSKIPTPISFAQVLDEDLLQKGFAVSLPQQASLVTGANSSMVMLKPKESITVMLSFTPKQRMGDFNREVNMLVCGVEMPFVSLSGSCADAEVHLDCTALSFGDVVIGASATRRVVILNSGDISQKFSWVNGLQKLRPLGEWSIFPSSGFVRAHTELACELRYAPRAPQKDNAKATAATTSSAPVQQTLTVELDNSPDMALTIESNWITRPTATEVVRFTCRAHEKDVKMIEVYNSTEDPWTTEPVLDSLLWTCPSQVTLKPMSKTMLSVTYQPARPTATAALTKEAAVAAGGLSTRSASPDTALVESSSSKDKATLFIPLPDGTGKCVALEGTAEATASVSPVQEYECVAHVSLPLRFQVQNWSTTEIVRFRREVVWNSVILGGEEEQREPSEDISSLICIEDNKGVARIGRGALNPRTGRSEGRTPEWAKADPTHSMIEVPPGASQDSVLTVTPLRDGVFRGTVHFTPLDTPGAAAMTDLQQSQKFVIRVRPMEAPPPVTIDLQAALRERASFNIPLANPLSKPAVFKLELGAADGTASSMAAANLAAEAFIFPSAVTVPGHTHAQAPVQFFPLISRPPTAVRCTVTSADLSFSAVYIFRLSTTSDVAAPERPTRLVCPLGQHTNFALRFTHYSKTNTEFAVRVNGEALGKGVATYTRIGASGQGPTVKASACPSSPFTSTSHLPKGQEVSVEFNFEPSELGERTDTIEFVSPVAGTYTFPIVATCTLPERQGPFVARYGQSLQLPFKNVFSDPVVITVSSDSASFLPSRKMETIPARKAVNVAVQFKPEEGVEVMRSRVIISCVPPGKQTANQPQQPIQWVYYVEATSANDRSGSSKQFKNRR</sequence>
<feature type="compositionally biased region" description="Polar residues" evidence="6">
    <location>
        <begin position="2834"/>
        <end position="2843"/>
    </location>
</feature>
<dbReference type="Gene3D" id="3.40.50.300">
    <property type="entry name" value="P-loop containing nucleotide triphosphate hydrolases"/>
    <property type="match status" value="1"/>
</dbReference>
<dbReference type="GeneID" id="94289067"/>
<dbReference type="Pfam" id="PF14874">
    <property type="entry name" value="PapD-like"/>
    <property type="match status" value="1"/>
</dbReference>
<reference evidence="9 10" key="1">
    <citation type="submission" date="2021-02" db="EMBL/GenBank/DDBJ databases">
        <title>Porcisia hertigi Genome sequencing and assembly.</title>
        <authorList>
            <person name="Almutairi H."/>
            <person name="Gatherer D."/>
        </authorList>
    </citation>
    <scope>NUCLEOTIDE SEQUENCE [LARGE SCALE GENOMIC DNA]</scope>
    <source>
        <strain evidence="9 10">C119</strain>
    </source>
</reference>
<feature type="compositionally biased region" description="Low complexity" evidence="6">
    <location>
        <begin position="3606"/>
        <end position="3631"/>
    </location>
</feature>
<dbReference type="GO" id="GO:1904158">
    <property type="term" value="P:axonemal central apparatus assembly"/>
    <property type="evidence" value="ECO:0007669"/>
    <property type="project" value="TreeGrafter"/>
</dbReference>
<protein>
    <recommendedName>
        <fullName evidence="11">Hydrocephalus-inducing protein</fullName>
    </recommendedName>
</protein>
<dbReference type="PANTHER" id="PTHR23053:SF0">
    <property type="entry name" value="HYDROCEPHALUS-INDUCING PROTEIN HOMOLOG"/>
    <property type="match status" value="1"/>
</dbReference>
<dbReference type="InterPro" id="IPR027417">
    <property type="entry name" value="P-loop_NTPase"/>
</dbReference>
<evidence type="ECO:0000256" key="4">
    <source>
        <dbReference type="ARBA" id="ARBA00023069"/>
    </source>
</evidence>
<dbReference type="EMBL" id="JAFJZO010000030">
    <property type="protein sequence ID" value="KAG5498680.1"/>
    <property type="molecule type" value="Genomic_DNA"/>
</dbReference>
<feature type="region of interest" description="Disordered" evidence="6">
    <location>
        <begin position="2383"/>
        <end position="2408"/>
    </location>
</feature>
<feature type="region of interest" description="Disordered" evidence="6">
    <location>
        <begin position="5078"/>
        <end position="5098"/>
    </location>
</feature>
<dbReference type="Gene3D" id="2.60.40.10">
    <property type="entry name" value="Immunoglobulins"/>
    <property type="match status" value="18"/>
</dbReference>
<feature type="region of interest" description="Disordered" evidence="6">
    <location>
        <begin position="3665"/>
        <end position="3691"/>
    </location>
</feature>
<feature type="domain" description="HYDIN/VesB/CFA65-like Ig-like" evidence="7">
    <location>
        <begin position="532"/>
        <end position="649"/>
    </location>
</feature>
<accession>A0A836L899</accession>
<feature type="compositionally biased region" description="Low complexity" evidence="6">
    <location>
        <begin position="2532"/>
        <end position="2549"/>
    </location>
</feature>
<dbReference type="GO" id="GO:0005930">
    <property type="term" value="C:axoneme"/>
    <property type="evidence" value="ECO:0007669"/>
    <property type="project" value="TreeGrafter"/>
</dbReference>
<feature type="compositionally biased region" description="Basic and acidic residues" evidence="6">
    <location>
        <begin position="5087"/>
        <end position="5098"/>
    </location>
</feature>
<evidence type="ECO:0000313" key="9">
    <source>
        <dbReference type="EMBL" id="KAG5498680.1"/>
    </source>
</evidence>
<dbReference type="RefSeq" id="XP_067755434.1">
    <property type="nucleotide sequence ID" value="XM_067898990.1"/>
</dbReference>
<evidence type="ECO:0000256" key="2">
    <source>
        <dbReference type="ARBA" id="ARBA00004496"/>
    </source>
</evidence>
<dbReference type="Pfam" id="PF22544">
    <property type="entry name" value="HYDIN_VesB_CFA65-like_Ig"/>
    <property type="match status" value="2"/>
</dbReference>
<dbReference type="KEGG" id="phet:94289067"/>
<gene>
    <name evidence="9" type="ORF">JKF63_02967</name>
</gene>
<evidence type="ECO:0000256" key="1">
    <source>
        <dbReference type="ARBA" id="ARBA00004138"/>
    </source>
</evidence>
<comment type="subcellular location">
    <subcellularLocation>
        <location evidence="1">Cell projection</location>
        <location evidence="1">Cilium</location>
    </subcellularLocation>
    <subcellularLocation>
        <location evidence="2">Cytoplasm</location>
    </subcellularLocation>
</comment>
<dbReference type="InterPro" id="IPR033305">
    <property type="entry name" value="Hydin-like"/>
</dbReference>
<feature type="compositionally biased region" description="Polar residues" evidence="6">
    <location>
        <begin position="3670"/>
        <end position="3682"/>
    </location>
</feature>
<feature type="domain" description="HYDIN/VesB/CFA65-like Ig-like" evidence="7">
    <location>
        <begin position="654"/>
        <end position="743"/>
    </location>
</feature>
<feature type="compositionally biased region" description="Low complexity" evidence="6">
    <location>
        <begin position="400"/>
        <end position="414"/>
    </location>
</feature>
<feature type="compositionally biased region" description="Basic and acidic residues" evidence="6">
    <location>
        <begin position="2053"/>
        <end position="2063"/>
    </location>
</feature>
<evidence type="ECO:0008006" key="11">
    <source>
        <dbReference type="Google" id="ProtNLM"/>
    </source>
</evidence>
<evidence type="ECO:0000259" key="8">
    <source>
        <dbReference type="Pfam" id="PF25249"/>
    </source>
</evidence>
<dbReference type="OrthoDB" id="442692at2759"/>
<feature type="region of interest" description="Disordered" evidence="6">
    <location>
        <begin position="2439"/>
        <end position="2458"/>
    </location>
</feature>
<dbReference type="SUPFAM" id="SSF52540">
    <property type="entry name" value="P-loop containing nucleoside triphosphate hydrolases"/>
    <property type="match status" value="2"/>
</dbReference>
<keyword evidence="5" id="KW-0966">Cell projection</keyword>
<evidence type="ECO:0000256" key="5">
    <source>
        <dbReference type="ARBA" id="ARBA00023273"/>
    </source>
</evidence>
<organism evidence="9 10">
    <name type="scientific">Porcisia hertigi</name>
    <dbReference type="NCBI Taxonomy" id="2761500"/>
    <lineage>
        <taxon>Eukaryota</taxon>
        <taxon>Discoba</taxon>
        <taxon>Euglenozoa</taxon>
        <taxon>Kinetoplastea</taxon>
        <taxon>Metakinetoplastina</taxon>
        <taxon>Trypanosomatida</taxon>
        <taxon>Trypanosomatidae</taxon>
        <taxon>Leishmaniinae</taxon>
        <taxon>Porcisia</taxon>
    </lineage>
</organism>
<dbReference type="Proteomes" id="UP000674318">
    <property type="component" value="Unassembled WGS sequence"/>
</dbReference>
<proteinExistence type="predicted"/>
<feature type="domain" description="CFAP65 seventh Ig-like" evidence="8">
    <location>
        <begin position="4300"/>
        <end position="4384"/>
    </location>
</feature>
<evidence type="ECO:0000256" key="6">
    <source>
        <dbReference type="SAM" id="MobiDB-lite"/>
    </source>
</evidence>
<feature type="region of interest" description="Disordered" evidence="6">
    <location>
        <begin position="1552"/>
        <end position="1571"/>
    </location>
</feature>